<dbReference type="AlphaFoldDB" id="A0A0F9MEB6"/>
<comment type="caution">
    <text evidence="1">The sequence shown here is derived from an EMBL/GenBank/DDBJ whole genome shotgun (WGS) entry which is preliminary data.</text>
</comment>
<evidence type="ECO:0000313" key="1">
    <source>
        <dbReference type="EMBL" id="KKN05705.1"/>
    </source>
</evidence>
<gene>
    <name evidence="1" type="ORF">LCGC14_1084700</name>
</gene>
<organism evidence="1">
    <name type="scientific">marine sediment metagenome</name>
    <dbReference type="NCBI Taxonomy" id="412755"/>
    <lineage>
        <taxon>unclassified sequences</taxon>
        <taxon>metagenomes</taxon>
        <taxon>ecological metagenomes</taxon>
    </lineage>
</organism>
<reference evidence="1" key="1">
    <citation type="journal article" date="2015" name="Nature">
        <title>Complex archaea that bridge the gap between prokaryotes and eukaryotes.</title>
        <authorList>
            <person name="Spang A."/>
            <person name="Saw J.H."/>
            <person name="Jorgensen S.L."/>
            <person name="Zaremba-Niedzwiedzka K."/>
            <person name="Martijn J."/>
            <person name="Lind A.E."/>
            <person name="van Eijk R."/>
            <person name="Schleper C."/>
            <person name="Guy L."/>
            <person name="Ettema T.J."/>
        </authorList>
    </citation>
    <scope>NUCLEOTIDE SEQUENCE</scope>
</reference>
<protein>
    <submittedName>
        <fullName evidence="1">Uncharacterized protein</fullName>
    </submittedName>
</protein>
<proteinExistence type="predicted"/>
<accession>A0A0F9MEB6</accession>
<name>A0A0F9MEB6_9ZZZZ</name>
<dbReference type="EMBL" id="LAZR01004772">
    <property type="protein sequence ID" value="KKN05705.1"/>
    <property type="molecule type" value="Genomic_DNA"/>
</dbReference>
<sequence>MPDSNDNKLIVKLISCSLCGNPFMVKKGQNESKDLVCDNCIKLQAKKKELMDSVISSQKKIKTSIKEMKNQASISESLKKKEEYLESIKSRSEILTKSIELLKKIEETNDQKYIDEYKILFDKLKNFDS</sequence>